<feature type="transmembrane region" description="Helical" evidence="14">
    <location>
        <begin position="241"/>
        <end position="260"/>
    </location>
</feature>
<feature type="transmembrane region" description="Helical" evidence="14">
    <location>
        <begin position="208"/>
        <end position="229"/>
    </location>
</feature>
<evidence type="ECO:0000256" key="10">
    <source>
        <dbReference type="ARBA" id="ARBA00023251"/>
    </source>
</evidence>
<dbReference type="PANTHER" id="PTHR30622">
    <property type="entry name" value="UNDECAPRENYL-DIPHOSPHATASE"/>
    <property type="match status" value="1"/>
</dbReference>
<name>A0ABT8LBU6_9BACT</name>
<dbReference type="PANTHER" id="PTHR30622:SF2">
    <property type="entry name" value="UNDECAPRENYL-DIPHOSPHATASE"/>
    <property type="match status" value="1"/>
</dbReference>
<evidence type="ECO:0000256" key="1">
    <source>
        <dbReference type="ARBA" id="ARBA00004651"/>
    </source>
</evidence>
<evidence type="ECO:0000256" key="4">
    <source>
        <dbReference type="ARBA" id="ARBA00021581"/>
    </source>
</evidence>
<proteinExistence type="inferred from homology"/>
<evidence type="ECO:0000313" key="15">
    <source>
        <dbReference type="EMBL" id="MDN5214235.1"/>
    </source>
</evidence>
<keyword evidence="9 14" id="KW-0472">Membrane</keyword>
<evidence type="ECO:0000256" key="7">
    <source>
        <dbReference type="ARBA" id="ARBA00022801"/>
    </source>
</evidence>
<reference evidence="15" key="1">
    <citation type="submission" date="2023-06" db="EMBL/GenBank/DDBJ databases">
        <title>Genomic of Agaribacillus aureum.</title>
        <authorList>
            <person name="Wang G."/>
        </authorList>
    </citation>
    <scope>NUCLEOTIDE SEQUENCE</scope>
    <source>
        <strain evidence="15">BMA12</strain>
    </source>
</reference>
<comment type="subcellular location">
    <subcellularLocation>
        <location evidence="1 14">Cell membrane</location>
        <topology evidence="1 14">Multi-pass membrane protein</topology>
    </subcellularLocation>
</comment>
<organism evidence="15 16">
    <name type="scientific">Agaribacillus aureus</name>
    <dbReference type="NCBI Taxonomy" id="3051825"/>
    <lineage>
        <taxon>Bacteria</taxon>
        <taxon>Pseudomonadati</taxon>
        <taxon>Bacteroidota</taxon>
        <taxon>Cytophagia</taxon>
        <taxon>Cytophagales</taxon>
        <taxon>Splendidivirgaceae</taxon>
        <taxon>Agaribacillus</taxon>
    </lineage>
</organism>
<feature type="transmembrane region" description="Helical" evidence="14">
    <location>
        <begin position="107"/>
        <end position="131"/>
    </location>
</feature>
<dbReference type="EMBL" id="JAUJEB010000004">
    <property type="protein sequence ID" value="MDN5214235.1"/>
    <property type="molecule type" value="Genomic_DNA"/>
</dbReference>
<evidence type="ECO:0000256" key="11">
    <source>
        <dbReference type="ARBA" id="ARBA00032707"/>
    </source>
</evidence>
<gene>
    <name evidence="14" type="primary">uppP</name>
    <name evidence="15" type="ORF">QQ020_19310</name>
</gene>
<accession>A0ABT8LBU6</accession>
<feature type="transmembrane region" description="Helical" evidence="14">
    <location>
        <begin position="82"/>
        <end position="101"/>
    </location>
</feature>
<keyword evidence="5 14" id="KW-1003">Cell membrane</keyword>
<evidence type="ECO:0000256" key="6">
    <source>
        <dbReference type="ARBA" id="ARBA00022692"/>
    </source>
</evidence>
<sequence>MNIIQAIILGIVQGLTEFLPISSSGHIELGKALLGIEARKDLTFTVVVHGGTVLSTIVVFRKDIFEIFEDLRERQWNESTQYLAKIFISMIPVVIIGLLFQEEIESFFFGNIFLVGNMLLVTGGMLIFTYFSRDHDQEITFKNAFIVGLAQAFALLPGISRSGSTIATALLLRVKKDVATKFSFLMVLIPIIGANLKDILFGNLTNEGIGFFPLLVGFLAAFFAGLLACSWMVNIVKKGKLIYFAIYCFIVGMTAIYVSLQ</sequence>
<keyword evidence="8 14" id="KW-1133">Transmembrane helix</keyword>
<protein>
    <recommendedName>
        <fullName evidence="4 14">Undecaprenyl-diphosphatase</fullName>
        <ecNumber evidence="3 14">3.6.1.27</ecNumber>
    </recommendedName>
    <alternativeName>
        <fullName evidence="12 14">Bacitracin resistance protein</fullName>
    </alternativeName>
    <alternativeName>
        <fullName evidence="11 14">Undecaprenyl pyrophosphate phosphatase</fullName>
    </alternativeName>
</protein>
<comment type="similarity">
    <text evidence="2 14">Belongs to the UppP family.</text>
</comment>
<keyword evidence="14" id="KW-0133">Cell shape</keyword>
<comment type="miscellaneous">
    <text evidence="14">Bacitracin is thought to be involved in the inhibition of peptidoglycan synthesis by sequestering undecaprenyl diphosphate, thereby reducing the pool of lipid carrier available.</text>
</comment>
<comment type="function">
    <text evidence="14">Catalyzes the dephosphorylation of undecaprenyl diphosphate (UPP). Confers resistance to bacitracin.</text>
</comment>
<evidence type="ECO:0000256" key="3">
    <source>
        <dbReference type="ARBA" id="ARBA00012374"/>
    </source>
</evidence>
<keyword evidence="10 14" id="KW-0046">Antibiotic resistance</keyword>
<dbReference type="Proteomes" id="UP001172083">
    <property type="component" value="Unassembled WGS sequence"/>
</dbReference>
<keyword evidence="16" id="KW-1185">Reference proteome</keyword>
<dbReference type="HAMAP" id="MF_01006">
    <property type="entry name" value="Undec_diphosphatase"/>
    <property type="match status" value="1"/>
</dbReference>
<dbReference type="InterPro" id="IPR003824">
    <property type="entry name" value="UppP"/>
</dbReference>
<dbReference type="RefSeq" id="WP_346759570.1">
    <property type="nucleotide sequence ID" value="NZ_JAUJEB010000004.1"/>
</dbReference>
<keyword evidence="6 14" id="KW-0812">Transmembrane</keyword>
<evidence type="ECO:0000256" key="8">
    <source>
        <dbReference type="ARBA" id="ARBA00022989"/>
    </source>
</evidence>
<evidence type="ECO:0000256" key="5">
    <source>
        <dbReference type="ARBA" id="ARBA00022475"/>
    </source>
</evidence>
<comment type="catalytic activity">
    <reaction evidence="13 14">
        <text>di-trans,octa-cis-undecaprenyl diphosphate + H2O = di-trans,octa-cis-undecaprenyl phosphate + phosphate + H(+)</text>
        <dbReference type="Rhea" id="RHEA:28094"/>
        <dbReference type="ChEBI" id="CHEBI:15377"/>
        <dbReference type="ChEBI" id="CHEBI:15378"/>
        <dbReference type="ChEBI" id="CHEBI:43474"/>
        <dbReference type="ChEBI" id="CHEBI:58405"/>
        <dbReference type="ChEBI" id="CHEBI:60392"/>
        <dbReference type="EC" id="3.6.1.27"/>
    </reaction>
</comment>
<evidence type="ECO:0000256" key="9">
    <source>
        <dbReference type="ARBA" id="ARBA00023136"/>
    </source>
</evidence>
<keyword evidence="7 14" id="KW-0378">Hydrolase</keyword>
<dbReference type="EC" id="3.6.1.27" evidence="3 14"/>
<dbReference type="Pfam" id="PF02673">
    <property type="entry name" value="BacA"/>
    <property type="match status" value="1"/>
</dbReference>
<evidence type="ECO:0000313" key="16">
    <source>
        <dbReference type="Proteomes" id="UP001172083"/>
    </source>
</evidence>
<evidence type="ECO:0000256" key="13">
    <source>
        <dbReference type="ARBA" id="ARBA00047594"/>
    </source>
</evidence>
<evidence type="ECO:0000256" key="14">
    <source>
        <dbReference type="HAMAP-Rule" id="MF_01006"/>
    </source>
</evidence>
<evidence type="ECO:0000256" key="12">
    <source>
        <dbReference type="ARBA" id="ARBA00032932"/>
    </source>
</evidence>
<keyword evidence="14" id="KW-0961">Cell wall biogenesis/degradation</keyword>
<comment type="caution">
    <text evidence="15">The sequence shown here is derived from an EMBL/GenBank/DDBJ whole genome shotgun (WGS) entry which is preliminary data.</text>
</comment>
<evidence type="ECO:0000256" key="2">
    <source>
        <dbReference type="ARBA" id="ARBA00010621"/>
    </source>
</evidence>
<keyword evidence="14" id="KW-0573">Peptidoglycan synthesis</keyword>
<feature type="transmembrane region" description="Helical" evidence="14">
    <location>
        <begin position="178"/>
        <end position="196"/>
    </location>
</feature>